<gene>
    <name evidence="1" type="ORF">SINDD18_00477</name>
</gene>
<protein>
    <submittedName>
        <fullName evidence="1">Uncharacterized protein</fullName>
    </submittedName>
</protein>
<dbReference type="Proteomes" id="UP000072578">
    <property type="component" value="Unassembled WGS sequence"/>
</dbReference>
<organism evidence="1 2">
    <name type="scientific">Streptococcus infantis</name>
    <dbReference type="NCBI Taxonomy" id="68892"/>
    <lineage>
        <taxon>Bacteria</taxon>
        <taxon>Bacillati</taxon>
        <taxon>Bacillota</taxon>
        <taxon>Bacilli</taxon>
        <taxon>Lactobacillales</taxon>
        <taxon>Streptococcaceae</taxon>
        <taxon>Streptococcus</taxon>
    </lineage>
</organism>
<sequence>MQEVIVTNKKLDYLLKLAECKNLILYSKTGNIDYFKLDDRIRRDLSNLDLEILYADTRDYDIAYALSQCIGAKFLKIKTEALLNKNKQYIFISEYGMSKELDSLIMRLSIYNITYLVSHDLEALSVLIAKFLYPYKIEGNANILLNMLDSSIKEISRENFHIVNRKGNVYEKLCNLKEINYLSAIVHGNGNLLYLGQEKLVSEAVAINSNDTILVDFLDSKKNKVIFLASCFGTVLSGKSYVDDLIKSNVDTIITYRGLKENGFAECSWFILLNYFGFQYDEIVRIINKNLEKRTVDAPRYSLIGSSENALTISPYCEYSFEDNHILCHTENENQFYFGKCKLPLNYRPFVLSCKERISWIVEDGYIYLMGENSFLPKRIDVVTIPKDSVVDFGILSDTLSLNGGLNKSLKNLMGEVESLSLGISQMSEEFLCFTDKAEKYQKKLSILELKRSELIESFLNEVITSKQTTYSPLSEKYSMHFTVSDISIIENKCPYCNFEITRKVLKKTMNSSYKRIIFSCNNCGQIQDLGNVDKLINVAIENSMEDSKLLKINIKLQEFNGTVRCGVSLITKDVLPQLITKECVGNDEIQFLFQSELISDHNLIKVYLFYENDLFIISKPYRKEIE</sequence>
<dbReference type="PATRIC" id="fig|68892.8.peg.532"/>
<evidence type="ECO:0000313" key="2">
    <source>
        <dbReference type="Proteomes" id="UP000072578"/>
    </source>
</evidence>
<reference evidence="1 2" key="1">
    <citation type="submission" date="2016-01" db="EMBL/GenBank/DDBJ databases">
        <title>Highly variable Streptococcus oralis are common among viridans streptococci isolated from primates.</title>
        <authorList>
            <person name="Denapaite D."/>
            <person name="Rieger M."/>
            <person name="Koendgen S."/>
            <person name="Brueckner R."/>
            <person name="Ochigava I."/>
            <person name="Kappeler P."/>
            <person name="Maetz-Rensing K."/>
            <person name="Leendertz F."/>
            <person name="Hakenbeck R."/>
        </authorList>
    </citation>
    <scope>NUCLEOTIDE SEQUENCE [LARGE SCALE GENOMIC DNA]</scope>
    <source>
        <strain evidence="1 2">DD18</strain>
    </source>
</reference>
<proteinExistence type="predicted"/>
<dbReference type="AlphaFoldDB" id="A0A139RI65"/>
<comment type="caution">
    <text evidence="1">The sequence shown here is derived from an EMBL/GenBank/DDBJ whole genome shotgun (WGS) entry which is preliminary data.</text>
</comment>
<accession>A0A139RI65</accession>
<name>A0A139RI65_9STRE</name>
<dbReference type="RefSeq" id="WP_061862968.1">
    <property type="nucleotide sequence ID" value="NZ_KQ970818.1"/>
</dbReference>
<dbReference type="EMBL" id="LQZF01000055">
    <property type="protein sequence ID" value="KXU14388.1"/>
    <property type="molecule type" value="Genomic_DNA"/>
</dbReference>
<evidence type="ECO:0000313" key="1">
    <source>
        <dbReference type="EMBL" id="KXU14388.1"/>
    </source>
</evidence>